<dbReference type="GO" id="GO:0006397">
    <property type="term" value="P:mRNA processing"/>
    <property type="evidence" value="ECO:0007669"/>
    <property type="project" value="UniProtKB-KW"/>
</dbReference>
<evidence type="ECO:0000256" key="4">
    <source>
        <dbReference type="ARBA" id="ARBA00015636"/>
    </source>
</evidence>
<protein>
    <recommendedName>
        <fullName evidence="4 8">m7GpppX diphosphatase</fullName>
        <ecNumber evidence="3 8">3.6.1.59</ecNumber>
    </recommendedName>
</protein>
<dbReference type="Pfam" id="PF11969">
    <property type="entry name" value="DcpS_C"/>
    <property type="match status" value="1"/>
</dbReference>
<dbReference type="EMBL" id="BDGG01000011">
    <property type="protein sequence ID" value="GAV04982.1"/>
    <property type="molecule type" value="Genomic_DNA"/>
</dbReference>
<keyword evidence="6 8" id="KW-0539">Nucleus</keyword>
<evidence type="ECO:0000256" key="3">
    <source>
        <dbReference type="ARBA" id="ARBA00012520"/>
    </source>
</evidence>
<dbReference type="GO" id="GO:0005634">
    <property type="term" value="C:nucleus"/>
    <property type="evidence" value="ECO:0007669"/>
    <property type="project" value="UniProtKB-SubCell"/>
</dbReference>
<evidence type="ECO:0000256" key="8">
    <source>
        <dbReference type="PIRNR" id="PIRNR028973"/>
    </source>
</evidence>
<dbReference type="EC" id="3.6.1.59" evidence="3 8"/>
<dbReference type="PIRSF" id="PIRSF028973">
    <property type="entry name" value="Scavenger_mRNA_decap_enz"/>
    <property type="match status" value="1"/>
</dbReference>
<feature type="binding site" evidence="10">
    <location>
        <position position="230"/>
    </location>
    <ligand>
        <name>substrate</name>
    </ligand>
</feature>
<gene>
    <name evidence="12" type="primary">RvY_15176-1</name>
    <name evidence="12" type="synonym">RvY_15176.1</name>
    <name evidence="12" type="ORF">RvY_15176</name>
</gene>
<feature type="binding site" evidence="10">
    <location>
        <position position="210"/>
    </location>
    <ligand>
        <name>substrate</name>
    </ligand>
</feature>
<sequence length="374" mass="43008">MLRLFPVFQCAIRRTTRRMASTAGKTTLDTEEDSGLATKKQKTSSGEANQSREKQANGHEEKNGSSLVKESNVFERFKFTKLLKADPSRKTAFVQGTFDDGSDAMIILEKLAFESDSMEKMFQSEALGQLAFKNDVYHNYLLNLDPKFNATKATLIYPAAQSHFEKHMPQIMHIVNETAEDYRDVTEPYLKTSKRFDTKWVDNILDHEKETERIVFEDPDPETGFVLLPDLKWDGSNVDSLYLVALVHKRGIHSIRDLRGFHLPMLQKIQDEGLSAIKKKYGLPPSHVRAYFHYQPTFYHLHIHFSNVLFDAPGRNAEKAHMLSMVISNLTMNSEYFTQATIPFMLGEKDPLFQLYKDKLEDSDNVHNQTETKK</sequence>
<dbReference type="PANTHER" id="PTHR12978">
    <property type="entry name" value="HISTIDINE TRIAD HIT PROTEIN MEMBER"/>
    <property type="match status" value="1"/>
</dbReference>
<name>A0A1D1VTZ8_RAMVA</name>
<comment type="subcellular location">
    <subcellularLocation>
        <location evidence="1 8">Nucleus</location>
    </subcellularLocation>
</comment>
<evidence type="ECO:0000256" key="10">
    <source>
        <dbReference type="PIRSR" id="PIRSR028973-2"/>
    </source>
</evidence>
<feature type="active site" description="Nucleophile" evidence="9">
    <location>
        <position position="302"/>
    </location>
</feature>
<dbReference type="GO" id="GO:0140932">
    <property type="term" value="F:5'-(N(7)-methyl 5'-triphosphoguanosine)-[mRNA] diphosphatase activity"/>
    <property type="evidence" value="ECO:0007669"/>
    <property type="project" value="UniProtKB-EC"/>
</dbReference>
<proteinExistence type="inferred from homology"/>
<feature type="binding site" evidence="10">
    <location>
        <position position="200"/>
    </location>
    <ligand>
        <name>substrate</name>
    </ligand>
</feature>
<evidence type="ECO:0000256" key="5">
    <source>
        <dbReference type="ARBA" id="ARBA00022801"/>
    </source>
</evidence>
<dbReference type="STRING" id="947166.A0A1D1VTZ8"/>
<dbReference type="OrthoDB" id="10264956at2759"/>
<dbReference type="GO" id="GO:0000290">
    <property type="term" value="P:deadenylation-dependent decapping of nuclear-transcribed mRNA"/>
    <property type="evidence" value="ECO:0007669"/>
    <property type="project" value="UniProtKB-UniRule"/>
</dbReference>
<reference evidence="12 13" key="1">
    <citation type="journal article" date="2016" name="Nat. Commun.">
        <title>Extremotolerant tardigrade genome and improved radiotolerance of human cultured cells by tardigrade-unique protein.</title>
        <authorList>
            <person name="Hashimoto T."/>
            <person name="Horikawa D.D."/>
            <person name="Saito Y."/>
            <person name="Kuwahara H."/>
            <person name="Kozuka-Hata H."/>
            <person name="Shin-I T."/>
            <person name="Minakuchi Y."/>
            <person name="Ohishi K."/>
            <person name="Motoyama A."/>
            <person name="Aizu T."/>
            <person name="Enomoto A."/>
            <person name="Kondo K."/>
            <person name="Tanaka S."/>
            <person name="Hara Y."/>
            <person name="Koshikawa S."/>
            <person name="Sagara H."/>
            <person name="Miura T."/>
            <person name="Yokobori S."/>
            <person name="Miyagawa K."/>
            <person name="Suzuki Y."/>
            <person name="Kubo T."/>
            <person name="Oyama M."/>
            <person name="Kohara Y."/>
            <person name="Fujiyama A."/>
            <person name="Arakawa K."/>
            <person name="Katayama T."/>
            <person name="Toyoda A."/>
            <person name="Kunieda T."/>
        </authorList>
    </citation>
    <scope>NUCLEOTIDE SEQUENCE [LARGE SCALE GENOMIC DNA]</scope>
    <source>
        <strain evidence="12 13">YOKOZUNA-1</strain>
    </source>
</reference>
<evidence type="ECO:0000256" key="11">
    <source>
        <dbReference type="SAM" id="MobiDB-lite"/>
    </source>
</evidence>
<accession>A0A1D1VTZ8</accession>
<dbReference type="InterPro" id="IPR011145">
    <property type="entry name" value="Scavenger_mRNA_decap_enz_N"/>
</dbReference>
<evidence type="ECO:0000256" key="1">
    <source>
        <dbReference type="ARBA" id="ARBA00004123"/>
    </source>
</evidence>
<comment type="catalytic activity">
    <reaction evidence="7 8">
        <text>a 5'-end (N(7)-methyl 5'-triphosphoguanosine)-ribonucleoside in mRNA + H2O = N(7)-methyl-GMP + a 5'-end diphospho-ribonucleoside in mRNA + 2 H(+)</text>
        <dbReference type="Rhea" id="RHEA:65388"/>
        <dbReference type="Rhea" id="RHEA-COMP:17165"/>
        <dbReference type="Rhea" id="RHEA-COMP:17167"/>
        <dbReference type="ChEBI" id="CHEBI:15377"/>
        <dbReference type="ChEBI" id="CHEBI:15378"/>
        <dbReference type="ChEBI" id="CHEBI:58285"/>
        <dbReference type="ChEBI" id="CHEBI:156461"/>
        <dbReference type="ChEBI" id="CHEBI:167616"/>
        <dbReference type="EC" id="3.6.1.59"/>
    </reaction>
</comment>
<evidence type="ECO:0000256" key="6">
    <source>
        <dbReference type="ARBA" id="ARBA00023242"/>
    </source>
</evidence>
<keyword evidence="5 8" id="KW-0378">Hydrolase</keyword>
<keyword evidence="8" id="KW-0507">mRNA processing</keyword>
<dbReference type="SUPFAM" id="SSF54197">
    <property type="entry name" value="HIT-like"/>
    <property type="match status" value="1"/>
</dbReference>
<dbReference type="Gene3D" id="3.30.428.10">
    <property type="entry name" value="HIT-like"/>
    <property type="match status" value="1"/>
</dbReference>
<evidence type="ECO:0000313" key="12">
    <source>
        <dbReference type="EMBL" id="GAV04982.1"/>
    </source>
</evidence>
<keyword evidence="13" id="KW-1185">Reference proteome</keyword>
<comment type="similarity">
    <text evidence="2 8">Belongs to the HIT family.</text>
</comment>
<feature type="region of interest" description="Disordered" evidence="11">
    <location>
        <begin position="19"/>
        <end position="67"/>
    </location>
</feature>
<dbReference type="PANTHER" id="PTHR12978:SF0">
    <property type="entry name" value="M7GPPPX DIPHOSPHATASE"/>
    <property type="match status" value="1"/>
</dbReference>
<dbReference type="SUPFAM" id="SSF102860">
    <property type="entry name" value="mRNA decapping enzyme DcpS N-terminal domain"/>
    <property type="match status" value="1"/>
</dbReference>
<dbReference type="InterPro" id="IPR008594">
    <property type="entry name" value="DcpS/DCS2"/>
</dbReference>
<dbReference type="GO" id="GO:0000340">
    <property type="term" value="F:RNA 7-methylguanosine cap binding"/>
    <property type="evidence" value="ECO:0007669"/>
    <property type="project" value="UniProtKB-UniRule"/>
</dbReference>
<evidence type="ECO:0000256" key="2">
    <source>
        <dbReference type="ARBA" id="ARBA00010208"/>
    </source>
</evidence>
<dbReference type="FunFam" id="3.30.428.10:FF:000006">
    <property type="entry name" value="m7GpppX diphosphatase"/>
    <property type="match status" value="1"/>
</dbReference>
<evidence type="ECO:0000313" key="13">
    <source>
        <dbReference type="Proteomes" id="UP000186922"/>
    </source>
</evidence>
<dbReference type="GO" id="GO:0000932">
    <property type="term" value="C:P-body"/>
    <property type="evidence" value="ECO:0007669"/>
    <property type="project" value="TreeGrafter"/>
</dbReference>
<evidence type="ECO:0000256" key="9">
    <source>
        <dbReference type="PIRSR" id="PIRSR028973-1"/>
    </source>
</evidence>
<dbReference type="Gene3D" id="3.30.200.40">
    <property type="entry name" value="Scavenger mRNA decapping enzyme, N-terminal domain"/>
    <property type="match status" value="1"/>
</dbReference>
<organism evidence="12 13">
    <name type="scientific">Ramazzottius varieornatus</name>
    <name type="common">Water bear</name>
    <name type="synonym">Tardigrade</name>
    <dbReference type="NCBI Taxonomy" id="947166"/>
    <lineage>
        <taxon>Eukaryota</taxon>
        <taxon>Metazoa</taxon>
        <taxon>Ecdysozoa</taxon>
        <taxon>Tardigrada</taxon>
        <taxon>Eutardigrada</taxon>
        <taxon>Parachela</taxon>
        <taxon>Hypsibioidea</taxon>
        <taxon>Ramazzottiidae</taxon>
        <taxon>Ramazzottius</taxon>
    </lineage>
</organism>
<evidence type="ECO:0000256" key="7">
    <source>
        <dbReference type="ARBA" id="ARBA00048222"/>
    </source>
</evidence>
<comment type="caution">
    <text evidence="12">The sequence shown here is derived from an EMBL/GenBank/DDBJ whole genome shotgun (WGS) entry which is preliminary data.</text>
</comment>
<feature type="compositionally biased region" description="Basic and acidic residues" evidence="11">
    <location>
        <begin position="50"/>
        <end position="63"/>
    </location>
</feature>
<dbReference type="Proteomes" id="UP000186922">
    <property type="component" value="Unassembled WGS sequence"/>
</dbReference>
<dbReference type="InterPro" id="IPR036265">
    <property type="entry name" value="HIT-like_sf"/>
</dbReference>
<dbReference type="Pfam" id="PF05652">
    <property type="entry name" value="DcpS"/>
    <property type="match status" value="1"/>
</dbReference>
<dbReference type="AlphaFoldDB" id="A0A1D1VTZ8"/>
<comment type="function">
    <text evidence="8">Decapping scavenger enzyme that catalyzes the cleavage of a residual cap structure following the degradation of mRNAs by the 3'-&gt;5' exosome-mediated mRNA decay pathway.</text>
</comment>
<feature type="binding site" evidence="10">
    <location>
        <begin position="293"/>
        <end position="304"/>
    </location>
    <ligand>
        <name>substrate</name>
    </ligand>
</feature>
<feature type="binding site" evidence="10">
    <location>
        <position position="232"/>
    </location>
    <ligand>
        <name>substrate</name>
    </ligand>
</feature>